<dbReference type="RefSeq" id="XP_022662292.1">
    <property type="nucleotide sequence ID" value="XM_022806557.1"/>
</dbReference>
<accession>A0A7M7MAN2</accession>
<sequence length="276" mass="30534">MYFEGISVLAKSLVRLRGTGTLPLLNALLTNEINTTNPVIYSYLLNSQGRVLFDLFLYKLNDNDVLLEVDRSAEQSLIKVLNFYKLRRPVDIASSSLVACVASDAQSAAVVQDIDPRLPQLGHKVVLEKSPANAKTADVYCELRYRLGVPEGISELGLGKAIPLESNGDYLKAISFEKGCYIGQELTARAYHTGIVRKRFMPLKFSEVLQGFKPGSDASVLNEKDSKVGVLKAAQGIRGLGLMRIKESLEAEMLKTDKYANVQLTIAIPTWWPKNR</sequence>
<keyword evidence="2" id="KW-0809">Transit peptide</keyword>
<evidence type="ECO:0000256" key="1">
    <source>
        <dbReference type="ARBA" id="ARBA00004173"/>
    </source>
</evidence>
<proteinExistence type="predicted"/>
<dbReference type="InterPro" id="IPR057460">
    <property type="entry name" value="CAF17_C"/>
</dbReference>
<comment type="subcellular location">
    <subcellularLocation>
        <location evidence="1">Mitochondrion</location>
    </subcellularLocation>
</comment>
<dbReference type="EnsemblMetazoa" id="XM_022806557">
    <property type="protein sequence ID" value="XP_022662292"/>
    <property type="gene ID" value="LOC111250795"/>
</dbReference>
<dbReference type="InterPro" id="IPR017703">
    <property type="entry name" value="YgfZ/GCV_T_CS"/>
</dbReference>
<dbReference type="GO" id="GO:0005759">
    <property type="term" value="C:mitochondrial matrix"/>
    <property type="evidence" value="ECO:0007669"/>
    <property type="project" value="TreeGrafter"/>
</dbReference>
<dbReference type="InterPro" id="IPR045179">
    <property type="entry name" value="YgfZ/GcvT"/>
</dbReference>
<dbReference type="SUPFAM" id="SSF103025">
    <property type="entry name" value="Folate-binding domain"/>
    <property type="match status" value="1"/>
</dbReference>
<dbReference type="FunCoup" id="A0A7M7MAN2">
    <property type="interactions" value="644"/>
</dbReference>
<dbReference type="PANTHER" id="PTHR22602">
    <property type="entry name" value="TRANSFERASE CAF17, MITOCHONDRIAL-RELATED"/>
    <property type="match status" value="1"/>
</dbReference>
<dbReference type="NCBIfam" id="TIGR03317">
    <property type="entry name" value="ygfZ_signature"/>
    <property type="match status" value="1"/>
</dbReference>
<keyword evidence="6" id="KW-1185">Reference proteome</keyword>
<evidence type="ECO:0000256" key="2">
    <source>
        <dbReference type="ARBA" id="ARBA00022946"/>
    </source>
</evidence>
<dbReference type="AlphaFoldDB" id="A0A7M7MAN2"/>
<dbReference type="EnsemblMetazoa" id="XM_022806556">
    <property type="protein sequence ID" value="XP_022662291"/>
    <property type="gene ID" value="LOC111250795"/>
</dbReference>
<keyword evidence="3" id="KW-0496">Mitochondrion</keyword>
<evidence type="ECO:0000313" key="5">
    <source>
        <dbReference type="EnsemblMetazoa" id="XP_022662291"/>
    </source>
</evidence>
<dbReference type="Gene3D" id="2.40.30.160">
    <property type="match status" value="1"/>
</dbReference>
<protein>
    <recommendedName>
        <fullName evidence="4">CAF17 C-terminal domain-containing protein</fullName>
    </recommendedName>
</protein>
<dbReference type="KEGG" id="vde:111250795"/>
<evidence type="ECO:0000256" key="3">
    <source>
        <dbReference type="ARBA" id="ARBA00023128"/>
    </source>
</evidence>
<dbReference type="Proteomes" id="UP000594260">
    <property type="component" value="Unplaced"/>
</dbReference>
<dbReference type="OMA" id="MDRLHGV"/>
<dbReference type="OrthoDB" id="191995at2759"/>
<dbReference type="Gene3D" id="3.30.1360.120">
    <property type="entry name" value="Probable tRNA modification gtpase trme, domain 1"/>
    <property type="match status" value="1"/>
</dbReference>
<dbReference type="GeneID" id="111250795"/>
<feature type="domain" description="CAF17 C-terminal" evidence="4">
    <location>
        <begin position="197"/>
        <end position="274"/>
    </location>
</feature>
<organism evidence="5 6">
    <name type="scientific">Varroa destructor</name>
    <name type="common">Honeybee mite</name>
    <dbReference type="NCBI Taxonomy" id="109461"/>
    <lineage>
        <taxon>Eukaryota</taxon>
        <taxon>Metazoa</taxon>
        <taxon>Ecdysozoa</taxon>
        <taxon>Arthropoda</taxon>
        <taxon>Chelicerata</taxon>
        <taxon>Arachnida</taxon>
        <taxon>Acari</taxon>
        <taxon>Parasitiformes</taxon>
        <taxon>Mesostigmata</taxon>
        <taxon>Gamasina</taxon>
        <taxon>Dermanyssoidea</taxon>
        <taxon>Varroidae</taxon>
        <taxon>Varroa</taxon>
    </lineage>
</organism>
<dbReference type="GO" id="GO:0016226">
    <property type="term" value="P:iron-sulfur cluster assembly"/>
    <property type="evidence" value="ECO:0007669"/>
    <property type="project" value="TreeGrafter"/>
</dbReference>
<name>A0A7M7MAN2_VARDE</name>
<dbReference type="PANTHER" id="PTHR22602:SF0">
    <property type="entry name" value="TRANSFERASE CAF17, MITOCHONDRIAL-RELATED"/>
    <property type="match status" value="1"/>
</dbReference>
<dbReference type="InterPro" id="IPR027266">
    <property type="entry name" value="TrmE/GcvT-like"/>
</dbReference>
<dbReference type="RefSeq" id="XP_022662291.1">
    <property type="nucleotide sequence ID" value="XM_022806556.1"/>
</dbReference>
<dbReference type="InParanoid" id="A0A7M7MAN2"/>
<evidence type="ECO:0000259" key="4">
    <source>
        <dbReference type="Pfam" id="PF25455"/>
    </source>
</evidence>
<dbReference type="Pfam" id="PF25455">
    <property type="entry name" value="Beta-barrel_CAF17_C"/>
    <property type="match status" value="1"/>
</dbReference>
<evidence type="ECO:0000313" key="6">
    <source>
        <dbReference type="Proteomes" id="UP000594260"/>
    </source>
</evidence>
<reference evidence="5" key="1">
    <citation type="submission" date="2021-01" db="UniProtKB">
        <authorList>
            <consortium name="EnsemblMetazoa"/>
        </authorList>
    </citation>
    <scope>IDENTIFICATION</scope>
</reference>